<organism evidence="9 10">
    <name type="scientific">Viridibacterium curvum</name>
    <dbReference type="NCBI Taxonomy" id="1101404"/>
    <lineage>
        <taxon>Bacteria</taxon>
        <taxon>Pseudomonadati</taxon>
        <taxon>Pseudomonadota</taxon>
        <taxon>Betaproteobacteria</taxon>
        <taxon>Rhodocyclales</taxon>
        <taxon>Rhodocyclaceae</taxon>
        <taxon>Viridibacterium</taxon>
    </lineage>
</organism>
<accession>A0ABP9R066</accession>
<proteinExistence type="inferred from homology"/>
<evidence type="ECO:0000313" key="10">
    <source>
        <dbReference type="Proteomes" id="UP001500547"/>
    </source>
</evidence>
<dbReference type="Pfam" id="PF13727">
    <property type="entry name" value="CoA_binding_3"/>
    <property type="match status" value="1"/>
</dbReference>
<evidence type="ECO:0000256" key="3">
    <source>
        <dbReference type="ARBA" id="ARBA00022679"/>
    </source>
</evidence>
<dbReference type="NCBIfam" id="TIGR03023">
    <property type="entry name" value="WcaJ_sugtrans"/>
    <property type="match status" value="1"/>
</dbReference>
<sequence length="466" mass="52444">MMLAALDRNRQQSLARASFSIAHAIETFLDPVIIVGSLFATAFYQGEAVEAPYILLALIVFSLSFPGTLNLADNRRRMMRKTVMNWGTIALILLAFGYATGYERFFPDRVLYGWIGTCFVALLVAQQLAVWALPKVLENGNQSTAIIVGGNEIGVTLARQFEGNQYLGIRLLGFFDDRSRERLGVLENRQILGRLAELAEYVKTHHVEHIYLALPMASQPRILTLLEELKDTTASIFFVPDIFVTDLIQGRMDSINGMPVVAVCETPFTGVNGMFKRLMDVLLSLIIIVLISPVLLFCAIGVKLSSPGSIIFRQRRYGLDGKEIVVFKFRSMTVCEDGAVVTQATKNDQRVTRFGAFLRRTSLDELPQFFNVLQGTMSIVGPRPHAVAHNESYRKLIKGYMVRHKVKPGITGWAQVCGCRGETETIDKMEKRIEYDLEYLRTWSITLDLWIIIKTVLVVLTDRKAY</sequence>
<reference evidence="10" key="1">
    <citation type="journal article" date="2019" name="Int. J. Syst. Evol. Microbiol.">
        <title>The Global Catalogue of Microorganisms (GCM) 10K type strain sequencing project: providing services to taxonomists for standard genome sequencing and annotation.</title>
        <authorList>
            <consortium name="The Broad Institute Genomics Platform"/>
            <consortium name="The Broad Institute Genome Sequencing Center for Infectious Disease"/>
            <person name="Wu L."/>
            <person name="Ma J."/>
        </authorList>
    </citation>
    <scope>NUCLEOTIDE SEQUENCE [LARGE SCALE GENOMIC DNA]</scope>
    <source>
        <strain evidence="10">JCM 18715</strain>
    </source>
</reference>
<evidence type="ECO:0000259" key="8">
    <source>
        <dbReference type="Pfam" id="PF02397"/>
    </source>
</evidence>
<keyword evidence="5 7" id="KW-1133">Transmembrane helix</keyword>
<dbReference type="NCBIfam" id="TIGR03025">
    <property type="entry name" value="EPS_sugtrans"/>
    <property type="match status" value="1"/>
</dbReference>
<dbReference type="InterPro" id="IPR003362">
    <property type="entry name" value="Bact_transf"/>
</dbReference>
<dbReference type="PANTHER" id="PTHR30576">
    <property type="entry name" value="COLANIC BIOSYNTHESIS UDP-GLUCOSE LIPID CARRIER TRANSFERASE"/>
    <property type="match status" value="1"/>
</dbReference>
<evidence type="ECO:0000256" key="5">
    <source>
        <dbReference type="ARBA" id="ARBA00022989"/>
    </source>
</evidence>
<dbReference type="InterPro" id="IPR017473">
    <property type="entry name" value="Undecaprenyl-P_gluc_Ptfrase"/>
</dbReference>
<dbReference type="EMBL" id="BAABLD010000015">
    <property type="protein sequence ID" value="GAA5169837.1"/>
    <property type="molecule type" value="Genomic_DNA"/>
</dbReference>
<dbReference type="PANTHER" id="PTHR30576:SF21">
    <property type="entry name" value="UDP-GLUCOSE:UNDECAPRENYL-PHOSPHATE GLUCOSE-1-PHOSPHATE TRANSFERASE"/>
    <property type="match status" value="1"/>
</dbReference>
<dbReference type="RefSeq" id="WP_345534103.1">
    <property type="nucleotide sequence ID" value="NZ_BAABLD010000015.1"/>
</dbReference>
<name>A0ABP9R066_9RHOO</name>
<evidence type="ECO:0000256" key="2">
    <source>
        <dbReference type="ARBA" id="ARBA00006464"/>
    </source>
</evidence>
<dbReference type="Pfam" id="PF02397">
    <property type="entry name" value="Bac_transf"/>
    <property type="match status" value="1"/>
</dbReference>
<protein>
    <submittedName>
        <fullName evidence="9">Exopolysaccharide biosynthesis glycosyltransferase VpsL</fullName>
    </submittedName>
</protein>
<gene>
    <name evidence="9" type="primary">vpsL</name>
    <name evidence="9" type="ORF">GCM10025770_31900</name>
</gene>
<keyword evidence="6 7" id="KW-0472">Membrane</keyword>
<feature type="transmembrane region" description="Helical" evidence="7">
    <location>
        <begin position="51"/>
        <end position="71"/>
    </location>
</feature>
<evidence type="ECO:0000256" key="1">
    <source>
        <dbReference type="ARBA" id="ARBA00004141"/>
    </source>
</evidence>
<comment type="caution">
    <text evidence="9">The sequence shown here is derived from an EMBL/GenBank/DDBJ whole genome shotgun (WGS) entry which is preliminary data.</text>
</comment>
<comment type="similarity">
    <text evidence="2">Belongs to the bacterial sugar transferase family.</text>
</comment>
<evidence type="ECO:0000256" key="6">
    <source>
        <dbReference type="ARBA" id="ARBA00023136"/>
    </source>
</evidence>
<keyword evidence="10" id="KW-1185">Reference proteome</keyword>
<feature type="transmembrane region" description="Helical" evidence="7">
    <location>
        <begin position="281"/>
        <end position="302"/>
    </location>
</feature>
<dbReference type="InterPro" id="IPR017475">
    <property type="entry name" value="EPS_sugar_tfrase"/>
</dbReference>
<evidence type="ECO:0000313" key="9">
    <source>
        <dbReference type="EMBL" id="GAA5169837.1"/>
    </source>
</evidence>
<evidence type="ECO:0000256" key="4">
    <source>
        <dbReference type="ARBA" id="ARBA00022692"/>
    </source>
</evidence>
<feature type="transmembrane region" description="Helical" evidence="7">
    <location>
        <begin position="21"/>
        <end position="45"/>
    </location>
</feature>
<dbReference type="Proteomes" id="UP001500547">
    <property type="component" value="Unassembled WGS sequence"/>
</dbReference>
<feature type="transmembrane region" description="Helical" evidence="7">
    <location>
        <begin position="111"/>
        <end position="133"/>
    </location>
</feature>
<feature type="transmembrane region" description="Helical" evidence="7">
    <location>
        <begin position="83"/>
        <end position="99"/>
    </location>
</feature>
<evidence type="ECO:0000256" key="7">
    <source>
        <dbReference type="SAM" id="Phobius"/>
    </source>
</evidence>
<comment type="subcellular location">
    <subcellularLocation>
        <location evidence="1">Membrane</location>
        <topology evidence="1">Multi-pass membrane protein</topology>
    </subcellularLocation>
</comment>
<feature type="domain" description="Bacterial sugar transferase" evidence="8">
    <location>
        <begin position="276"/>
        <end position="460"/>
    </location>
</feature>
<keyword evidence="4 7" id="KW-0812">Transmembrane</keyword>
<keyword evidence="3" id="KW-0808">Transferase</keyword>
<dbReference type="Gene3D" id="3.40.50.720">
    <property type="entry name" value="NAD(P)-binding Rossmann-like Domain"/>
    <property type="match status" value="1"/>
</dbReference>